<dbReference type="PATRIC" id="fig|1166016.3.peg.4849"/>
<evidence type="ECO:0000256" key="2">
    <source>
        <dbReference type="ARBA" id="ARBA00004665"/>
    </source>
</evidence>
<dbReference type="eggNOG" id="COG3706">
    <property type="taxonomic scope" value="Bacteria"/>
</dbReference>
<reference evidence="8" key="4">
    <citation type="submission" date="2024-05" db="EMBL/GenBank/DDBJ databases">
        <title>Identification of Pectobacterium versatile causing blackleg of potato from New York State with a whole genome sequencing approach.</title>
        <authorList>
            <person name="Ma X."/>
            <person name="Swingle B."/>
        </authorList>
    </citation>
    <scope>NUCLEOTIDE SEQUENCE</scope>
    <source>
        <strain evidence="8">NY1588A</strain>
    </source>
</reference>
<dbReference type="InterPro" id="IPR029787">
    <property type="entry name" value="Nucleotide_cyclase"/>
</dbReference>
<dbReference type="NCBIfam" id="TIGR00254">
    <property type="entry name" value="GGDEF"/>
    <property type="match status" value="1"/>
</dbReference>
<keyword evidence="5" id="KW-0812">Transmembrane</keyword>
<evidence type="ECO:0000256" key="4">
    <source>
        <dbReference type="ARBA" id="ARBA00034247"/>
    </source>
</evidence>
<comment type="cofactor">
    <cofactor evidence="1">
        <name>Mg(2+)</name>
        <dbReference type="ChEBI" id="CHEBI:18420"/>
    </cofactor>
</comment>
<dbReference type="PANTHER" id="PTHR45138">
    <property type="entry name" value="REGULATORY COMPONENTS OF SENSORY TRANSDUCTION SYSTEM"/>
    <property type="match status" value="1"/>
</dbReference>
<reference evidence="7" key="2">
    <citation type="submission" date="2012-03" db="EMBL/GenBank/DDBJ databases">
        <authorList>
            <person name="Koskinen P."/>
            <person name="Laine P."/>
            <person name="Niemi O."/>
            <person name="Nykyri J."/>
            <person name="Harjunpaa H."/>
            <person name="Auvinen P."/>
            <person name="Paulin L."/>
            <person name="Pirhonen M."/>
            <person name="Palva T."/>
            <person name="Holm L."/>
        </authorList>
    </citation>
    <scope>NUCLEOTIDE SEQUENCE</scope>
    <source>
        <strain evidence="7">SCC3193</strain>
    </source>
</reference>
<evidence type="ECO:0000256" key="3">
    <source>
        <dbReference type="ARBA" id="ARBA00012528"/>
    </source>
</evidence>
<gene>
    <name evidence="7" type="ordered locus">W5S_4790</name>
    <name evidence="8" type="ORF">F6Q06_02290</name>
</gene>
<dbReference type="InterPro" id="IPR043128">
    <property type="entry name" value="Rev_trsase/Diguanyl_cyclase"/>
</dbReference>
<proteinExistence type="predicted"/>
<accession>A0A0H3IBQ0</accession>
<feature type="transmembrane region" description="Helical" evidence="5">
    <location>
        <begin position="280"/>
        <end position="300"/>
    </location>
</feature>
<dbReference type="CDD" id="cd01949">
    <property type="entry name" value="GGDEF"/>
    <property type="match status" value="1"/>
</dbReference>
<name>A0A0H3IBQ0_PECPM</name>
<dbReference type="GO" id="GO:1902201">
    <property type="term" value="P:negative regulation of bacterial-type flagellum-dependent cell motility"/>
    <property type="evidence" value="ECO:0007669"/>
    <property type="project" value="TreeGrafter"/>
</dbReference>
<reference evidence="10" key="3">
    <citation type="submission" date="2023-07" db="EMBL/GenBank/DDBJ databases">
        <title>Identification of Pectobacterium versatile causing blackleg of potato from New York State with a whole genome sequencing approach.</title>
        <authorList>
            <person name="Ma X."/>
            <person name="Swingle B."/>
        </authorList>
    </citation>
    <scope>NUCLEOTIDE SEQUENCE [LARGE SCALE GENOMIC DNA]</scope>
    <source>
        <strain evidence="10">NY1588A</strain>
    </source>
</reference>
<dbReference type="Pfam" id="PF00990">
    <property type="entry name" value="GGDEF"/>
    <property type="match status" value="1"/>
</dbReference>
<sequence length="489" mass="55707">MKIRAYELLIIFSSTLIMSYLGLSFRLLDDTSLFWPADTLLFCFLILYRSRDKSTKNKLFHSVTLCMTGFIGMLLPSIHLENDQSFFEKVIYCAAGSTFFITAWLTLIILLKTKGKSYSLLSKSYIFFIFISIAIGSIFSATFYGLHLSTRTSSEYVFILSRKWFSEELSSGVIFVFLFLNIAKKIKNVLKISQISIKMTIKKPFFILYPLIIIFCIASSNITLSVLAILPLIYLSLSLSFNKIVVMCSATGIALNYIYINRLIGVHNKIEKEYLFELSYLFQINTSVIIITALTASFFINGNRKNIKRIELISNHDALTGMLNRRSLNQHMMNIINSIRDGENKMMSLLVLDIDHFKKINDTYGHAVGDNVIRGFSTAIKQHTRPQDLLCRWGGEEFLIIIQGLSKNECLEIAERIRTIIEGSSLAISNGHAVRCTTSIGVSFFHLERIEDFHDAFKEADKLLYIAKEQGRNRVNSDINVNSVQKLIS</sequence>
<dbReference type="EC" id="2.7.7.65" evidence="3"/>
<feature type="transmembrane region" description="Helical" evidence="5">
    <location>
        <begin position="60"/>
        <end position="78"/>
    </location>
</feature>
<feature type="transmembrane region" description="Helical" evidence="5">
    <location>
        <begin position="33"/>
        <end position="48"/>
    </location>
</feature>
<dbReference type="Gene3D" id="3.30.70.270">
    <property type="match status" value="1"/>
</dbReference>
<evidence type="ECO:0000256" key="5">
    <source>
        <dbReference type="SAM" id="Phobius"/>
    </source>
</evidence>
<organism evidence="7 9">
    <name type="scientific">Pectobacterium parmentieri</name>
    <dbReference type="NCBI Taxonomy" id="1905730"/>
    <lineage>
        <taxon>Bacteria</taxon>
        <taxon>Pseudomonadati</taxon>
        <taxon>Pseudomonadota</taxon>
        <taxon>Gammaproteobacteria</taxon>
        <taxon>Enterobacterales</taxon>
        <taxon>Pectobacteriaceae</taxon>
        <taxon>Pectobacterium</taxon>
    </lineage>
</organism>
<evidence type="ECO:0000259" key="6">
    <source>
        <dbReference type="PROSITE" id="PS50887"/>
    </source>
</evidence>
<evidence type="ECO:0000256" key="1">
    <source>
        <dbReference type="ARBA" id="ARBA00001946"/>
    </source>
</evidence>
<dbReference type="RefSeq" id="WP_014702180.1">
    <property type="nucleotide sequence ID" value="NC_017845.1"/>
</dbReference>
<dbReference type="InterPro" id="IPR050469">
    <property type="entry name" value="Diguanylate_Cyclase"/>
</dbReference>
<comment type="pathway">
    <text evidence="2">Purine metabolism; 3',5'-cyclic di-GMP biosynthesis.</text>
</comment>
<dbReference type="GO" id="GO:0043709">
    <property type="term" value="P:cell adhesion involved in single-species biofilm formation"/>
    <property type="evidence" value="ECO:0007669"/>
    <property type="project" value="TreeGrafter"/>
</dbReference>
<evidence type="ECO:0000313" key="9">
    <source>
        <dbReference type="Proteomes" id="UP000008044"/>
    </source>
</evidence>
<feature type="transmembrane region" description="Helical" evidence="5">
    <location>
        <begin position="240"/>
        <end position="259"/>
    </location>
</feature>
<dbReference type="Proteomes" id="UP000008044">
    <property type="component" value="Chromosome"/>
</dbReference>
<dbReference type="FunFam" id="3.30.70.270:FF:000001">
    <property type="entry name" value="Diguanylate cyclase domain protein"/>
    <property type="match status" value="1"/>
</dbReference>
<feature type="transmembrane region" description="Helical" evidence="5">
    <location>
        <begin position="90"/>
        <end position="113"/>
    </location>
</feature>
<feature type="domain" description="GGDEF" evidence="6">
    <location>
        <begin position="345"/>
        <end position="480"/>
    </location>
</feature>
<dbReference type="PROSITE" id="PS50887">
    <property type="entry name" value="GGDEF"/>
    <property type="match status" value="1"/>
</dbReference>
<comment type="catalytic activity">
    <reaction evidence="4">
        <text>2 GTP = 3',3'-c-di-GMP + 2 diphosphate</text>
        <dbReference type="Rhea" id="RHEA:24898"/>
        <dbReference type="ChEBI" id="CHEBI:33019"/>
        <dbReference type="ChEBI" id="CHEBI:37565"/>
        <dbReference type="ChEBI" id="CHEBI:58805"/>
        <dbReference type="EC" id="2.7.7.65"/>
    </reaction>
</comment>
<feature type="transmembrane region" description="Helical" evidence="5">
    <location>
        <begin position="125"/>
        <end position="144"/>
    </location>
</feature>
<dbReference type="GO" id="GO:0005886">
    <property type="term" value="C:plasma membrane"/>
    <property type="evidence" value="ECO:0007669"/>
    <property type="project" value="TreeGrafter"/>
</dbReference>
<dbReference type="EMBL" id="WABS01000003">
    <property type="protein sequence ID" value="MBI0553323.1"/>
    <property type="molecule type" value="Genomic_DNA"/>
</dbReference>
<keyword evidence="5" id="KW-1133">Transmembrane helix</keyword>
<dbReference type="EMBL" id="CP003415">
    <property type="protein sequence ID" value="AFI92830.1"/>
    <property type="molecule type" value="Genomic_DNA"/>
</dbReference>
<protein>
    <recommendedName>
        <fullName evidence="3">diguanylate cyclase</fullName>
        <ecNumber evidence="3">2.7.7.65</ecNumber>
    </recommendedName>
</protein>
<dbReference type="InterPro" id="IPR000160">
    <property type="entry name" value="GGDEF_dom"/>
</dbReference>
<dbReference type="GO" id="GO:0052621">
    <property type="term" value="F:diguanylate cyclase activity"/>
    <property type="evidence" value="ECO:0007669"/>
    <property type="project" value="UniProtKB-EC"/>
</dbReference>
<dbReference type="HOGENOM" id="CLU_000445_11_27_6"/>
<dbReference type="KEGG" id="pec:W5S_4790"/>
<evidence type="ECO:0000313" key="8">
    <source>
        <dbReference type="EMBL" id="MBI0553323.1"/>
    </source>
</evidence>
<feature type="transmembrane region" description="Helical" evidence="5">
    <location>
        <begin position="7"/>
        <end position="27"/>
    </location>
</feature>
<keyword evidence="10" id="KW-1185">Reference proteome</keyword>
<evidence type="ECO:0000313" key="10">
    <source>
        <dbReference type="Proteomes" id="UP001194579"/>
    </source>
</evidence>
<dbReference type="Proteomes" id="UP001194579">
    <property type="component" value="Unassembled WGS sequence"/>
</dbReference>
<keyword evidence="5" id="KW-0472">Membrane</keyword>
<feature type="transmembrane region" description="Helical" evidence="5">
    <location>
        <begin position="204"/>
        <end position="234"/>
    </location>
</feature>
<dbReference type="STRING" id="1905730.W5S_4790"/>
<dbReference type="SMART" id="SM00267">
    <property type="entry name" value="GGDEF"/>
    <property type="match status" value="1"/>
</dbReference>
<dbReference type="PANTHER" id="PTHR45138:SF9">
    <property type="entry name" value="DIGUANYLATE CYCLASE DGCM-RELATED"/>
    <property type="match status" value="1"/>
</dbReference>
<reference evidence="7 9" key="1">
    <citation type="journal article" date="2012" name="J. Bacteriol.">
        <title>Genome sequence of Pectobacterium sp. strain SCC3193.</title>
        <authorList>
            <person name="Koskinen J.P."/>
            <person name="Laine P."/>
            <person name="Niemi O."/>
            <person name="Nykyri J."/>
            <person name="Harjunpaa H."/>
            <person name="Auvinen P."/>
            <person name="Paulin L."/>
            <person name="Pirhonen M."/>
            <person name="Palva T."/>
            <person name="Holm L."/>
        </authorList>
    </citation>
    <scope>NUCLEOTIDE SEQUENCE [LARGE SCALE GENOMIC DNA]</scope>
    <source>
        <strain evidence="7 9">SCC3193</strain>
    </source>
</reference>
<dbReference type="SUPFAM" id="SSF55073">
    <property type="entry name" value="Nucleotide cyclase"/>
    <property type="match status" value="1"/>
</dbReference>
<feature type="transmembrane region" description="Helical" evidence="5">
    <location>
        <begin position="164"/>
        <end position="183"/>
    </location>
</feature>
<dbReference type="AlphaFoldDB" id="A0A0H3IBQ0"/>
<evidence type="ECO:0000313" key="7">
    <source>
        <dbReference type="EMBL" id="AFI92830.1"/>
    </source>
</evidence>